<dbReference type="OrthoDB" id="258729at2"/>
<feature type="compositionally biased region" description="Low complexity" evidence="1">
    <location>
        <begin position="214"/>
        <end position="237"/>
    </location>
</feature>
<evidence type="ECO:0000256" key="1">
    <source>
        <dbReference type="SAM" id="MobiDB-lite"/>
    </source>
</evidence>
<reference evidence="3 4" key="1">
    <citation type="submission" date="2019-02" db="EMBL/GenBank/DDBJ databases">
        <title>Deep-cultivation of Planctomycetes and their phenomic and genomic characterization uncovers novel biology.</title>
        <authorList>
            <person name="Wiegand S."/>
            <person name="Jogler M."/>
            <person name="Boedeker C."/>
            <person name="Pinto D."/>
            <person name="Vollmers J."/>
            <person name="Rivas-Marin E."/>
            <person name="Kohn T."/>
            <person name="Peeters S.H."/>
            <person name="Heuer A."/>
            <person name="Rast P."/>
            <person name="Oberbeckmann S."/>
            <person name="Bunk B."/>
            <person name="Jeske O."/>
            <person name="Meyerdierks A."/>
            <person name="Storesund J.E."/>
            <person name="Kallscheuer N."/>
            <person name="Luecker S."/>
            <person name="Lage O.M."/>
            <person name="Pohl T."/>
            <person name="Merkel B.J."/>
            <person name="Hornburger P."/>
            <person name="Mueller R.-W."/>
            <person name="Bruemmer F."/>
            <person name="Labrenz M."/>
            <person name="Spormann A.M."/>
            <person name="Op Den Camp H."/>
            <person name="Overmann J."/>
            <person name="Amann R."/>
            <person name="Jetten M.S.M."/>
            <person name="Mascher T."/>
            <person name="Medema M.H."/>
            <person name="Devos D.P."/>
            <person name="Kaster A.-K."/>
            <person name="Ovreas L."/>
            <person name="Rohde M."/>
            <person name="Galperin M.Y."/>
            <person name="Jogler C."/>
        </authorList>
    </citation>
    <scope>NUCLEOTIDE SEQUENCE [LARGE SCALE GENOMIC DNA]</scope>
    <source>
        <strain evidence="3 4">CA13</strain>
    </source>
</reference>
<evidence type="ECO:0008006" key="5">
    <source>
        <dbReference type="Google" id="ProtNLM"/>
    </source>
</evidence>
<name>A0A5C5ZB42_9BACT</name>
<accession>A0A5C5ZB42</accession>
<dbReference type="Proteomes" id="UP000315010">
    <property type="component" value="Unassembled WGS sequence"/>
</dbReference>
<feature type="region of interest" description="Disordered" evidence="1">
    <location>
        <begin position="209"/>
        <end position="244"/>
    </location>
</feature>
<dbReference type="EMBL" id="SJPJ01000001">
    <property type="protein sequence ID" value="TWT84524.1"/>
    <property type="molecule type" value="Genomic_DNA"/>
</dbReference>
<protein>
    <recommendedName>
        <fullName evidence="5">DUF4350 domain-containing protein</fullName>
    </recommendedName>
</protein>
<evidence type="ECO:0000313" key="4">
    <source>
        <dbReference type="Proteomes" id="UP000315010"/>
    </source>
</evidence>
<comment type="caution">
    <text evidence="3">The sequence shown here is derived from an EMBL/GenBank/DDBJ whole genome shotgun (WGS) entry which is preliminary data.</text>
</comment>
<feature type="region of interest" description="Disordered" evidence="1">
    <location>
        <begin position="452"/>
        <end position="477"/>
    </location>
</feature>
<keyword evidence="4" id="KW-1185">Reference proteome</keyword>
<dbReference type="RefSeq" id="WP_146402296.1">
    <property type="nucleotide sequence ID" value="NZ_SJPJ01000001.1"/>
</dbReference>
<sequence length="477" mass="52412">MKKTASNRFRLSRGACAILVFAMVLSVGCGQLSSDYGQSSGRTAQQSLNGFGALRNAFTNAGVYDRDIRRLTDRVERCDTIVWTPEYATPINYEVTDWFDSWLRRGERTLVYVIPDSGSEVDYWNEAMKIAPPEKRVEFRRRAGRSINQRIQWRLNRLPIKTNGWFELEPKMAQQKIGKTQGVWADRVKPSDGHSTELSLEYALNPYESDKSATKTSTTNTTTTAANTNTNNATVNTGPTGPGSPNWVFIGTATVTTTPVEFESLLKDSSGETIVARIHSDKWRGSQMIVVAGGSLLTNFALAKPFSVALADKIVRVSVPGVPQEVTAEKLLDAEASVATQFVSQPKVGFISSPSSDLPVSESDPSIPKASGMELLTVWPICLVTIHSVLLGLIVCLMLLPSLGRPKRIRYNNVSNFGDHLDAVAALMNRAKGEAYARNRISEYLKRVNGETNGPWIQPDTAHQPTSTTKPHDKASS</sequence>
<keyword evidence="2" id="KW-0472">Membrane</keyword>
<evidence type="ECO:0000313" key="3">
    <source>
        <dbReference type="EMBL" id="TWT84524.1"/>
    </source>
</evidence>
<gene>
    <name evidence="3" type="ORF">CA13_60030</name>
</gene>
<feature type="transmembrane region" description="Helical" evidence="2">
    <location>
        <begin position="378"/>
        <end position="400"/>
    </location>
</feature>
<keyword evidence="2" id="KW-1133">Transmembrane helix</keyword>
<dbReference type="AlphaFoldDB" id="A0A5C5ZB42"/>
<keyword evidence="2" id="KW-0812">Transmembrane</keyword>
<proteinExistence type="predicted"/>
<organism evidence="3 4">
    <name type="scientific">Novipirellula herctigrandis</name>
    <dbReference type="NCBI Taxonomy" id="2527986"/>
    <lineage>
        <taxon>Bacteria</taxon>
        <taxon>Pseudomonadati</taxon>
        <taxon>Planctomycetota</taxon>
        <taxon>Planctomycetia</taxon>
        <taxon>Pirellulales</taxon>
        <taxon>Pirellulaceae</taxon>
        <taxon>Novipirellula</taxon>
    </lineage>
</organism>
<dbReference type="PROSITE" id="PS51257">
    <property type="entry name" value="PROKAR_LIPOPROTEIN"/>
    <property type="match status" value="1"/>
</dbReference>
<evidence type="ECO:0000256" key="2">
    <source>
        <dbReference type="SAM" id="Phobius"/>
    </source>
</evidence>